<proteinExistence type="predicted"/>
<name>A0A834T0K1_9FABA</name>
<evidence type="ECO:0000313" key="2">
    <source>
        <dbReference type="Proteomes" id="UP000634136"/>
    </source>
</evidence>
<evidence type="ECO:0000313" key="1">
    <source>
        <dbReference type="EMBL" id="KAF7813026.1"/>
    </source>
</evidence>
<sequence length="81" mass="8995">MALSRDMPLSRGMLICRATPLPLLERSVAASRLPFGVASRSRFLKMWRAGPIIEGCFLFPLERGRLVAVGDTILEEPLQDP</sequence>
<comment type="caution">
    <text evidence="1">The sequence shown here is derived from an EMBL/GenBank/DDBJ whole genome shotgun (WGS) entry which is preliminary data.</text>
</comment>
<gene>
    <name evidence="1" type="ORF">G2W53_034002</name>
</gene>
<reference evidence="1" key="1">
    <citation type="submission" date="2020-09" db="EMBL/GenBank/DDBJ databases">
        <title>Genome-Enabled Discovery of Anthraquinone Biosynthesis in Senna tora.</title>
        <authorList>
            <person name="Kang S.-H."/>
            <person name="Pandey R.P."/>
            <person name="Lee C.-M."/>
            <person name="Sim J.-S."/>
            <person name="Jeong J.-T."/>
            <person name="Choi B.-S."/>
            <person name="Jung M."/>
            <person name="Ginzburg D."/>
            <person name="Zhao K."/>
            <person name="Won S.Y."/>
            <person name="Oh T.-J."/>
            <person name="Yu Y."/>
            <person name="Kim N.-H."/>
            <person name="Lee O.R."/>
            <person name="Lee T.-H."/>
            <person name="Bashyal P."/>
            <person name="Kim T.-S."/>
            <person name="Lee W.-H."/>
            <person name="Kawkins C."/>
            <person name="Kim C.-K."/>
            <person name="Kim J.S."/>
            <person name="Ahn B.O."/>
            <person name="Rhee S.Y."/>
            <person name="Sohng J.K."/>
        </authorList>
    </citation>
    <scope>NUCLEOTIDE SEQUENCE</scope>
    <source>
        <tissue evidence="1">Leaf</tissue>
    </source>
</reference>
<dbReference type="Proteomes" id="UP000634136">
    <property type="component" value="Unassembled WGS sequence"/>
</dbReference>
<accession>A0A834T0K1</accession>
<dbReference type="EMBL" id="JAAIUW010000010">
    <property type="protein sequence ID" value="KAF7813026.1"/>
    <property type="molecule type" value="Genomic_DNA"/>
</dbReference>
<dbReference type="AlphaFoldDB" id="A0A834T0K1"/>
<organism evidence="1 2">
    <name type="scientific">Senna tora</name>
    <dbReference type="NCBI Taxonomy" id="362788"/>
    <lineage>
        <taxon>Eukaryota</taxon>
        <taxon>Viridiplantae</taxon>
        <taxon>Streptophyta</taxon>
        <taxon>Embryophyta</taxon>
        <taxon>Tracheophyta</taxon>
        <taxon>Spermatophyta</taxon>
        <taxon>Magnoliopsida</taxon>
        <taxon>eudicotyledons</taxon>
        <taxon>Gunneridae</taxon>
        <taxon>Pentapetalae</taxon>
        <taxon>rosids</taxon>
        <taxon>fabids</taxon>
        <taxon>Fabales</taxon>
        <taxon>Fabaceae</taxon>
        <taxon>Caesalpinioideae</taxon>
        <taxon>Cassia clade</taxon>
        <taxon>Senna</taxon>
    </lineage>
</organism>
<protein>
    <submittedName>
        <fullName evidence="1">Uncharacterized protein</fullName>
    </submittedName>
</protein>
<keyword evidence="2" id="KW-1185">Reference proteome</keyword>